<dbReference type="EMBL" id="ASHM01090095">
    <property type="protein sequence ID" value="PNX63325.1"/>
    <property type="molecule type" value="Genomic_DNA"/>
</dbReference>
<comment type="subcellular location">
    <subcellularLocation>
        <location evidence="2">Nucleus</location>
    </subcellularLocation>
</comment>
<dbReference type="PANTHER" id="PTHR22930:SF221">
    <property type="entry name" value="NUCLEASE HARBI1"/>
    <property type="match status" value="1"/>
</dbReference>
<reference evidence="10 11" key="2">
    <citation type="journal article" date="2017" name="Front. Plant Sci.">
        <title>Gene Classification and Mining of Molecular Markers Useful in Red Clover (Trifolium pratense) Breeding.</title>
        <authorList>
            <person name="Istvanek J."/>
            <person name="Dluhosova J."/>
            <person name="Dluhos P."/>
            <person name="Patkova L."/>
            <person name="Nedelnik J."/>
            <person name="Repkova J."/>
        </authorList>
    </citation>
    <scope>NUCLEOTIDE SEQUENCE [LARGE SCALE GENOMIC DNA]</scope>
    <source>
        <strain evidence="11">cv. Tatra</strain>
        <tissue evidence="10">Young leaves</tissue>
    </source>
</reference>
<proteinExistence type="inferred from homology"/>
<comment type="caution">
    <text evidence="10">The sequence shown here is derived from an EMBL/GenBank/DDBJ whole genome shotgun (WGS) entry which is preliminary data.</text>
</comment>
<dbReference type="Pfam" id="PF13359">
    <property type="entry name" value="DDE_Tnp_4"/>
    <property type="match status" value="1"/>
</dbReference>
<keyword evidence="6" id="KW-0378">Hydrolase</keyword>
<feature type="signal peptide" evidence="8">
    <location>
        <begin position="1"/>
        <end position="23"/>
    </location>
</feature>
<dbReference type="PANTHER" id="PTHR22930">
    <property type="match status" value="1"/>
</dbReference>
<evidence type="ECO:0000256" key="8">
    <source>
        <dbReference type="SAM" id="SignalP"/>
    </source>
</evidence>
<dbReference type="InterPro" id="IPR045249">
    <property type="entry name" value="HARBI1-like"/>
</dbReference>
<feature type="domain" description="DDE Tnp4" evidence="9">
    <location>
        <begin position="2"/>
        <end position="116"/>
    </location>
</feature>
<organism evidence="10 11">
    <name type="scientific">Trifolium pratense</name>
    <name type="common">Red clover</name>
    <dbReference type="NCBI Taxonomy" id="57577"/>
    <lineage>
        <taxon>Eukaryota</taxon>
        <taxon>Viridiplantae</taxon>
        <taxon>Streptophyta</taxon>
        <taxon>Embryophyta</taxon>
        <taxon>Tracheophyta</taxon>
        <taxon>Spermatophyta</taxon>
        <taxon>Magnoliopsida</taxon>
        <taxon>eudicotyledons</taxon>
        <taxon>Gunneridae</taxon>
        <taxon>Pentapetalae</taxon>
        <taxon>rosids</taxon>
        <taxon>fabids</taxon>
        <taxon>Fabales</taxon>
        <taxon>Fabaceae</taxon>
        <taxon>Papilionoideae</taxon>
        <taxon>50 kb inversion clade</taxon>
        <taxon>NPAAA clade</taxon>
        <taxon>Hologalegina</taxon>
        <taxon>IRL clade</taxon>
        <taxon>Trifolieae</taxon>
        <taxon>Trifolium</taxon>
    </lineage>
</organism>
<keyword evidence="5" id="KW-0479">Metal-binding</keyword>
<evidence type="ECO:0000256" key="7">
    <source>
        <dbReference type="ARBA" id="ARBA00023242"/>
    </source>
</evidence>
<evidence type="ECO:0000259" key="9">
    <source>
        <dbReference type="Pfam" id="PF13359"/>
    </source>
</evidence>
<feature type="chain" id="PRO_5014398616" description="DDE Tnp4 domain-containing protein" evidence="8">
    <location>
        <begin position="24"/>
        <end position="116"/>
    </location>
</feature>
<comment type="cofactor">
    <cofactor evidence="1">
        <name>a divalent metal cation</name>
        <dbReference type="ChEBI" id="CHEBI:60240"/>
    </cofactor>
</comment>
<name>A0A2K3KAK5_TRIPR</name>
<keyword evidence="4" id="KW-0540">Nuclease</keyword>
<dbReference type="Proteomes" id="UP000236291">
    <property type="component" value="Unassembled WGS sequence"/>
</dbReference>
<comment type="similarity">
    <text evidence="3">Belongs to the HARBI1 family.</text>
</comment>
<evidence type="ECO:0000256" key="2">
    <source>
        <dbReference type="ARBA" id="ARBA00004123"/>
    </source>
</evidence>
<keyword evidence="8" id="KW-0732">Signal</keyword>
<dbReference type="GO" id="GO:0046872">
    <property type="term" value="F:metal ion binding"/>
    <property type="evidence" value="ECO:0007669"/>
    <property type="project" value="UniProtKB-KW"/>
</dbReference>
<evidence type="ECO:0000313" key="11">
    <source>
        <dbReference type="Proteomes" id="UP000236291"/>
    </source>
</evidence>
<dbReference type="AlphaFoldDB" id="A0A2K3KAK5"/>
<dbReference type="InterPro" id="IPR027806">
    <property type="entry name" value="HARBI1_dom"/>
</dbReference>
<dbReference type="GO" id="GO:0004518">
    <property type="term" value="F:nuclease activity"/>
    <property type="evidence" value="ECO:0007669"/>
    <property type="project" value="UniProtKB-KW"/>
</dbReference>
<keyword evidence="7" id="KW-0539">Nucleus</keyword>
<evidence type="ECO:0000256" key="1">
    <source>
        <dbReference type="ARBA" id="ARBA00001968"/>
    </source>
</evidence>
<evidence type="ECO:0000256" key="3">
    <source>
        <dbReference type="ARBA" id="ARBA00006958"/>
    </source>
</evidence>
<dbReference type="GO" id="GO:0016787">
    <property type="term" value="F:hydrolase activity"/>
    <property type="evidence" value="ECO:0007669"/>
    <property type="project" value="UniProtKB-KW"/>
</dbReference>
<evidence type="ECO:0000256" key="4">
    <source>
        <dbReference type="ARBA" id="ARBA00022722"/>
    </source>
</evidence>
<dbReference type="STRING" id="57577.A0A2K3KAK5"/>
<accession>A0A2K3KAK5</accession>
<evidence type="ECO:0000313" key="10">
    <source>
        <dbReference type="EMBL" id="PNX63325.1"/>
    </source>
</evidence>
<protein>
    <recommendedName>
        <fullName evidence="9">DDE Tnp4 domain-containing protein</fullName>
    </recommendedName>
</protein>
<evidence type="ECO:0000256" key="6">
    <source>
        <dbReference type="ARBA" id="ARBA00022801"/>
    </source>
</evidence>
<gene>
    <name evidence="10" type="ORF">L195_g053448</name>
</gene>
<reference evidence="10 11" key="1">
    <citation type="journal article" date="2014" name="Am. J. Bot.">
        <title>Genome assembly and annotation for red clover (Trifolium pratense; Fabaceae).</title>
        <authorList>
            <person name="Istvanek J."/>
            <person name="Jaros M."/>
            <person name="Krenek A."/>
            <person name="Repkova J."/>
        </authorList>
    </citation>
    <scope>NUCLEOTIDE SEQUENCE [LARGE SCALE GENOMIC DNA]</scope>
    <source>
        <strain evidence="11">cv. Tatra</strain>
        <tissue evidence="10">Young leaves</tissue>
    </source>
</reference>
<sequence>MLVCNFDMLFTFVVVGWPGTAHDTRILSSVIEEMKSVFPHPPEGKYNLVDAGYPNMKGYLSPYKGERYLFFKKGERYHIPDFRDGSPAEGICEVFNHAHSSLRNVIERTIGIWKKR</sequence>
<dbReference type="GO" id="GO:0005634">
    <property type="term" value="C:nucleus"/>
    <property type="evidence" value="ECO:0007669"/>
    <property type="project" value="UniProtKB-SubCell"/>
</dbReference>
<evidence type="ECO:0000256" key="5">
    <source>
        <dbReference type="ARBA" id="ARBA00022723"/>
    </source>
</evidence>